<dbReference type="PIRSF" id="PIRSF000106">
    <property type="entry name" value="ME"/>
    <property type="match status" value="1"/>
</dbReference>
<feature type="binding site" evidence="7">
    <location>
        <position position="138"/>
    </location>
    <ligand>
        <name>a divalent metal cation</name>
        <dbReference type="ChEBI" id="CHEBI:60240"/>
    </ligand>
</feature>
<dbReference type="KEGG" id="malv:MALV_50000"/>
<feature type="domain" description="Malic enzyme NAD-binding" evidence="8">
    <location>
        <begin position="165"/>
        <end position="385"/>
    </location>
</feature>
<dbReference type="SMART" id="SM00919">
    <property type="entry name" value="Malic_M"/>
    <property type="match status" value="1"/>
</dbReference>
<feature type="active site" description="Proton acceptor" evidence="5">
    <location>
        <position position="96"/>
    </location>
</feature>
<protein>
    <submittedName>
        <fullName evidence="10">Malate dehydrogenase</fullName>
    </submittedName>
</protein>
<dbReference type="InterPro" id="IPR001891">
    <property type="entry name" value="Malic_OxRdtase"/>
</dbReference>
<feature type="binding site" evidence="7">
    <location>
        <position position="164"/>
    </location>
    <ligand>
        <name>a divalent metal cation</name>
        <dbReference type="ChEBI" id="CHEBI:60240"/>
    </ligand>
</feature>
<dbReference type="SUPFAM" id="SSF53223">
    <property type="entry name" value="Aminoacid dehydrogenase-like, N-terminal domain"/>
    <property type="match status" value="1"/>
</dbReference>
<dbReference type="GO" id="GO:0004470">
    <property type="term" value="F:malic enzyme activity"/>
    <property type="evidence" value="ECO:0007669"/>
    <property type="project" value="InterPro"/>
</dbReference>
<accession>A0A6N4V0S8</accession>
<dbReference type="Pfam" id="PF00390">
    <property type="entry name" value="malic"/>
    <property type="match status" value="1"/>
</dbReference>
<organism evidence="10 11">
    <name type="scientific">Mycolicibacterium alvei</name>
    <dbReference type="NCBI Taxonomy" id="67081"/>
    <lineage>
        <taxon>Bacteria</taxon>
        <taxon>Bacillati</taxon>
        <taxon>Actinomycetota</taxon>
        <taxon>Actinomycetes</taxon>
        <taxon>Mycobacteriales</taxon>
        <taxon>Mycobacteriaceae</taxon>
        <taxon>Mycolicibacterium</taxon>
    </lineage>
</organism>
<evidence type="ECO:0000256" key="6">
    <source>
        <dbReference type="PIRSR" id="PIRSR000106-2"/>
    </source>
</evidence>
<evidence type="ECO:0000256" key="4">
    <source>
        <dbReference type="ARBA" id="ARBA00023002"/>
    </source>
</evidence>
<dbReference type="InterPro" id="IPR046346">
    <property type="entry name" value="Aminoacid_DH-like_N_sf"/>
</dbReference>
<dbReference type="Pfam" id="PF03949">
    <property type="entry name" value="Malic_M"/>
    <property type="match status" value="1"/>
</dbReference>
<dbReference type="PANTHER" id="PTHR43237">
    <property type="entry name" value="NADP-DEPENDENT MALIC ENZYME"/>
    <property type="match status" value="1"/>
</dbReference>
<dbReference type="InterPro" id="IPR037062">
    <property type="entry name" value="Malic_N_dom_sf"/>
</dbReference>
<feature type="active site" description="Proton donor" evidence="5">
    <location>
        <position position="41"/>
    </location>
</feature>
<sequence>MERTPQVVIDDAEIFDAHEGGKLSVELKEPLDTQRALSIAYTPGVAQVSRAIATDQTLAAKYTWANRLVAVVSDGTAVLGLGDIGPAASLPVMEGKSALFKSFGGLNSIPIVLDTKDPDEIVETLIRLRPTFGAVNLEDISAPRCFEIERRVIEALDCPVMHDDQHGTAIVVLAALLGATKALKRDIHALRVVISGAGAAGVACANILLNKGIDDVVVLDSQGIVHSGRDNLNSFKAELAGRTNPRKLTGGVAEALEGADVFLGVSAGIVPEEFIATMAPDCIVFALSNPDPEIHPDAARKYAAVVATGRSDFPNQINNVLAFPGVFRGALDAGARRITEKMKVAAAEAIFSVVGDDLAVDHIVPSALDPRVGPAVAAAVAAAVDHTES</sequence>
<evidence type="ECO:0000256" key="1">
    <source>
        <dbReference type="ARBA" id="ARBA00001936"/>
    </source>
</evidence>
<dbReference type="InterPro" id="IPR036291">
    <property type="entry name" value="NAD(P)-bd_dom_sf"/>
</dbReference>
<dbReference type="Gene3D" id="3.40.50.720">
    <property type="entry name" value="NAD(P)-binding Rossmann-like Domain"/>
    <property type="match status" value="1"/>
</dbReference>
<feature type="domain" description="Malic enzyme N-terminal" evidence="9">
    <location>
        <begin position="20"/>
        <end position="153"/>
    </location>
</feature>
<dbReference type="PROSITE" id="PS00331">
    <property type="entry name" value="MALIC_ENZYMES"/>
    <property type="match status" value="1"/>
</dbReference>
<dbReference type="SUPFAM" id="SSF51735">
    <property type="entry name" value="NAD(P)-binding Rossmann-fold domains"/>
    <property type="match status" value="1"/>
</dbReference>
<dbReference type="InterPro" id="IPR012301">
    <property type="entry name" value="Malic_N_dom"/>
</dbReference>
<feature type="binding site" evidence="6">
    <location>
        <position position="289"/>
    </location>
    <ligand>
        <name>(S)-malate</name>
        <dbReference type="ChEBI" id="CHEBI:15589"/>
    </ligand>
</feature>
<dbReference type="AlphaFoldDB" id="A0A6N4V0S8"/>
<gene>
    <name evidence="10" type="ORF">MALV_50000</name>
</gene>
<reference evidence="10 11" key="1">
    <citation type="journal article" date="2019" name="Emerg. Microbes Infect.">
        <title>Comprehensive subspecies identification of 175 nontuberculous mycobacteria species based on 7547 genomic profiles.</title>
        <authorList>
            <person name="Matsumoto Y."/>
            <person name="Kinjo T."/>
            <person name="Motooka D."/>
            <person name="Nabeya D."/>
            <person name="Jung N."/>
            <person name="Uechi K."/>
            <person name="Horii T."/>
            <person name="Iida T."/>
            <person name="Fujita J."/>
            <person name="Nakamura S."/>
        </authorList>
    </citation>
    <scope>NUCLEOTIDE SEQUENCE [LARGE SCALE GENOMIC DNA]</scope>
    <source>
        <strain evidence="10 11">JCM 12272</strain>
    </source>
</reference>
<evidence type="ECO:0000259" key="8">
    <source>
        <dbReference type="SMART" id="SM00919"/>
    </source>
</evidence>
<proteinExistence type="inferred from homology"/>
<comment type="cofactor">
    <cofactor evidence="7">
        <name>Mg(2+)</name>
        <dbReference type="ChEBI" id="CHEBI:18420"/>
    </cofactor>
    <cofactor evidence="7">
        <name>Mn(2+)</name>
        <dbReference type="ChEBI" id="CHEBI:29035"/>
    </cofactor>
    <text evidence="7">Divalent metal cations. Prefers magnesium or manganese.</text>
</comment>
<evidence type="ECO:0000256" key="2">
    <source>
        <dbReference type="ARBA" id="ARBA00008785"/>
    </source>
</evidence>
<dbReference type="EMBL" id="AP022565">
    <property type="protein sequence ID" value="BBX29875.1"/>
    <property type="molecule type" value="Genomic_DNA"/>
</dbReference>
<evidence type="ECO:0000256" key="3">
    <source>
        <dbReference type="ARBA" id="ARBA00022723"/>
    </source>
</evidence>
<evidence type="ECO:0000259" key="9">
    <source>
        <dbReference type="SMART" id="SM01274"/>
    </source>
</evidence>
<dbReference type="InterPro" id="IPR051674">
    <property type="entry name" value="Malate_Decarboxylase"/>
</dbReference>
<dbReference type="Proteomes" id="UP000466906">
    <property type="component" value="Chromosome"/>
</dbReference>
<evidence type="ECO:0000313" key="10">
    <source>
        <dbReference type="EMBL" id="BBX29875.1"/>
    </source>
</evidence>
<dbReference type="GO" id="GO:0016616">
    <property type="term" value="F:oxidoreductase activity, acting on the CH-OH group of donors, NAD or NADP as acceptor"/>
    <property type="evidence" value="ECO:0007669"/>
    <property type="project" value="InterPro"/>
</dbReference>
<keyword evidence="11" id="KW-1185">Reference proteome</keyword>
<dbReference type="Gene3D" id="3.40.50.10380">
    <property type="entry name" value="Malic enzyme, N-terminal domain"/>
    <property type="match status" value="1"/>
</dbReference>
<dbReference type="GO" id="GO:0046872">
    <property type="term" value="F:metal ion binding"/>
    <property type="evidence" value="ECO:0007669"/>
    <property type="project" value="UniProtKB-KW"/>
</dbReference>
<dbReference type="InterPro" id="IPR012302">
    <property type="entry name" value="Malic_NAD-bd"/>
</dbReference>
<keyword evidence="4" id="KW-0560">Oxidoreductase</keyword>
<evidence type="ECO:0000256" key="7">
    <source>
        <dbReference type="PIRSR" id="PIRSR000106-3"/>
    </source>
</evidence>
<dbReference type="GO" id="GO:0051287">
    <property type="term" value="F:NAD binding"/>
    <property type="evidence" value="ECO:0007669"/>
    <property type="project" value="InterPro"/>
</dbReference>
<name>A0A6N4V0S8_9MYCO</name>
<feature type="binding site" evidence="6">
    <location>
        <position position="318"/>
    </location>
    <ligand>
        <name>(S)-malate</name>
        <dbReference type="ChEBI" id="CHEBI:15589"/>
    </ligand>
</feature>
<dbReference type="CDD" id="cd05311">
    <property type="entry name" value="NAD_bind_2_malic_enz"/>
    <property type="match status" value="1"/>
</dbReference>
<keyword evidence="3 7" id="KW-0479">Metal-binding</keyword>
<comment type="similarity">
    <text evidence="2">Belongs to the malic enzymes family.</text>
</comment>
<dbReference type="InterPro" id="IPR015884">
    <property type="entry name" value="Malic_enzyme_CS"/>
</dbReference>
<evidence type="ECO:0000256" key="5">
    <source>
        <dbReference type="PIRSR" id="PIRSR000106-1"/>
    </source>
</evidence>
<evidence type="ECO:0000313" key="11">
    <source>
        <dbReference type="Proteomes" id="UP000466906"/>
    </source>
</evidence>
<dbReference type="PANTHER" id="PTHR43237:SF4">
    <property type="entry name" value="NADP-DEPENDENT MALIC ENZYME"/>
    <property type="match status" value="1"/>
</dbReference>
<dbReference type="SMART" id="SM01274">
    <property type="entry name" value="malic"/>
    <property type="match status" value="1"/>
</dbReference>
<feature type="binding site" evidence="7">
    <location>
        <position position="139"/>
    </location>
    <ligand>
        <name>a divalent metal cation</name>
        <dbReference type="ChEBI" id="CHEBI:60240"/>
    </ligand>
</feature>
<dbReference type="InterPro" id="IPR045213">
    <property type="entry name" value="Malic_NAD-bd_bact_type"/>
</dbReference>
<comment type="cofactor">
    <cofactor evidence="1">
        <name>Mn(2+)</name>
        <dbReference type="ChEBI" id="CHEBI:29035"/>
    </cofactor>
</comment>